<dbReference type="PROSITE" id="PS00608">
    <property type="entry name" value="GLYCOSYL_HYDROL_F2_2"/>
    <property type="match status" value="1"/>
</dbReference>
<comment type="similarity">
    <text evidence="7">Belongs to the glycosyl hydrolase 2 family. Beta-mannosidase B subfamily.</text>
</comment>
<dbReference type="InterPro" id="IPR041447">
    <property type="entry name" value="Mannosidase_ig"/>
</dbReference>
<dbReference type="PANTHER" id="PTHR43730:SF1">
    <property type="entry name" value="BETA-MANNOSIDASE"/>
    <property type="match status" value="1"/>
</dbReference>
<evidence type="ECO:0000256" key="1">
    <source>
        <dbReference type="ARBA" id="ARBA00000829"/>
    </source>
</evidence>
<dbReference type="GO" id="GO:0004567">
    <property type="term" value="F:beta-mannosidase activity"/>
    <property type="evidence" value="ECO:0007669"/>
    <property type="project" value="UniProtKB-EC"/>
</dbReference>
<dbReference type="SUPFAM" id="SSF49303">
    <property type="entry name" value="beta-Galactosidase/glucuronidase domain"/>
    <property type="match status" value="3"/>
</dbReference>
<evidence type="ECO:0000256" key="8">
    <source>
        <dbReference type="ARBA" id="ARBA00041069"/>
    </source>
</evidence>
<dbReference type="GO" id="GO:0006516">
    <property type="term" value="P:glycoprotein catabolic process"/>
    <property type="evidence" value="ECO:0007669"/>
    <property type="project" value="TreeGrafter"/>
</dbReference>
<evidence type="ECO:0000259" key="11">
    <source>
        <dbReference type="Pfam" id="PF02836"/>
    </source>
</evidence>
<comment type="caution">
    <text evidence="14">The sequence shown here is derived from an EMBL/GenBank/DDBJ whole genome shotgun (WGS) entry which is preliminary data.</text>
</comment>
<evidence type="ECO:0000256" key="4">
    <source>
        <dbReference type="ARBA" id="ARBA00022729"/>
    </source>
</evidence>
<dbReference type="Pfam" id="PF22666">
    <property type="entry name" value="Glyco_hydro_2_N2"/>
    <property type="match status" value="1"/>
</dbReference>
<sequence>MGDVTYYRTNDGVRYLDELQDEAYARSTLHGNSMLEAESRLPVRDVQAAPTEAGSDTAAVNKQRISLSGAWRMIDCDPAFPGDPAPATGWFGRKATNSPGMAERWYEPGYDRSGWHEVQVPTTVQRALVTLGELEDPLWDTNTIDELDTHGEPKELPVWFRRTRAERRDWWFAKTFEVPSAWQGQRLTLRFDGIDYSGTVFLNGMSLGHHKGMFGGPEHDVTNLILFGSVNELVVRIDPAPQSWNGLLKGSPGFGWHYGHLISMGIWKDVWLSAELLISIIDPYVVTRNIEAEEARLLVQYTINSQLAQPIKVLVTGEIDRKGAGTDEEALRFRNVMEIGCGPSVWRTEVAVPSPALWWPLGYGDPSLYTMTLELSRLAEEEQDDREQPVMQERLDAAELSFGIRTIEMRPLSVSAPEADYRWQFVINGVPMFVKGANWCWPDPMLEQQEAKYERLLELARRANVQMLRAWGGGIIEPDFFYRICDEKGIMVYQEFPFCWGPMDAPYTDLSVIDTQVTQTVKRLRNHPSLIMWGGGNENGPHGGADEGLFLAGRRCRQFDPSRPFHRTDPWGGSVHNWNVYHGGEPLDASTRAMPSVMVGEYGIPSMTNRSSILKYMPEEALGEFPPTEESRGWKAHFHQFSLKDPIKVMRYGAYGPIRNWDDYIAYSQTSQGESIRYTAEMQRAGAGETASGFWYYKFTDLFPGHSWAVVDYYGTPKLSYYRAMQTSRPQSVFAFYEKMNGWHAGETFTASLHIANDTLEPLQQAKARAVLYDSRFKKLWSQEYDGITIEANRLTALDSISVKLPAASEIEPFLLAVSLHAQQGKLIAGQWYWFNAQPKTEELLAFEQAHTHNDNEYPGELAVQAFERYANLPSSPMRQLPLTQLIGTMEQQETGGTIKVRNIGPYPAIRVIIEGFPEDWDCYLADNDFGLYPGEERVIGFEAGSGQSMAGLTLGGWNTARITLAQS</sequence>
<dbReference type="Pfam" id="PF17786">
    <property type="entry name" value="Mannosidase_ig"/>
    <property type="match status" value="1"/>
</dbReference>
<name>A0A7W5FNE9_9BACL</name>
<dbReference type="AlphaFoldDB" id="A0A7W5FNE9"/>
<gene>
    <name evidence="14" type="ORF">FHS18_003125</name>
</gene>
<dbReference type="GO" id="GO:0005975">
    <property type="term" value="P:carbohydrate metabolic process"/>
    <property type="evidence" value="ECO:0007669"/>
    <property type="project" value="InterPro"/>
</dbReference>
<evidence type="ECO:0000256" key="6">
    <source>
        <dbReference type="ARBA" id="ARBA00023295"/>
    </source>
</evidence>
<dbReference type="SUPFAM" id="SSF49785">
    <property type="entry name" value="Galactose-binding domain-like"/>
    <property type="match status" value="1"/>
</dbReference>
<dbReference type="InterPro" id="IPR050887">
    <property type="entry name" value="Beta-mannosidase_GH2"/>
</dbReference>
<accession>A0A7W5FNE9</accession>
<dbReference type="InterPro" id="IPR008979">
    <property type="entry name" value="Galactose-bd-like_sf"/>
</dbReference>
<dbReference type="EC" id="3.2.1.25" evidence="3"/>
<protein>
    <recommendedName>
        <fullName evidence="8">Beta-mannosidase B</fullName>
        <ecNumber evidence="3">3.2.1.25</ecNumber>
    </recommendedName>
    <alternativeName>
        <fullName evidence="9">Mannanase B</fullName>
    </alternativeName>
</protein>
<dbReference type="Gene3D" id="2.60.120.260">
    <property type="entry name" value="Galactose-binding domain-like"/>
    <property type="match status" value="1"/>
</dbReference>
<dbReference type="InterPro" id="IPR006103">
    <property type="entry name" value="Glyco_hydro_2_cat"/>
</dbReference>
<evidence type="ECO:0000313" key="14">
    <source>
        <dbReference type="EMBL" id="MBB3111057.1"/>
    </source>
</evidence>
<dbReference type="InterPro" id="IPR054593">
    <property type="entry name" value="Beta-mannosidase-like_N2"/>
</dbReference>
<evidence type="ECO:0000256" key="3">
    <source>
        <dbReference type="ARBA" id="ARBA00012754"/>
    </source>
</evidence>
<reference evidence="14 15" key="1">
    <citation type="submission" date="2020-08" db="EMBL/GenBank/DDBJ databases">
        <title>Genomic Encyclopedia of Type Strains, Phase III (KMG-III): the genomes of soil and plant-associated and newly described type strains.</title>
        <authorList>
            <person name="Whitman W."/>
        </authorList>
    </citation>
    <scope>NUCLEOTIDE SEQUENCE [LARGE SCALE GENOMIC DNA]</scope>
    <source>
        <strain evidence="14 15">CECT 5862</strain>
    </source>
</reference>
<comment type="pathway">
    <text evidence="2">Glycan metabolism; N-glycan degradation.</text>
</comment>
<proteinExistence type="inferred from homology"/>
<dbReference type="EMBL" id="JACHXK010000006">
    <property type="protein sequence ID" value="MBB3111057.1"/>
    <property type="molecule type" value="Genomic_DNA"/>
</dbReference>
<feature type="domain" description="Glycoside hydrolase family 2 immunoglobulin-like beta-sandwich" evidence="10">
    <location>
        <begin position="281"/>
        <end position="388"/>
    </location>
</feature>
<dbReference type="Gene3D" id="2.60.40.10">
    <property type="entry name" value="Immunoglobulins"/>
    <property type="match status" value="2"/>
</dbReference>
<feature type="domain" description="Beta-mannosidase-like galactose-binding" evidence="13">
    <location>
        <begin position="113"/>
        <end position="245"/>
    </location>
</feature>
<keyword evidence="6" id="KW-0326">Glycosidase</keyword>
<evidence type="ECO:0000256" key="7">
    <source>
        <dbReference type="ARBA" id="ARBA00038429"/>
    </source>
</evidence>
<dbReference type="SUPFAM" id="SSF51445">
    <property type="entry name" value="(Trans)glycosidases"/>
    <property type="match status" value="1"/>
</dbReference>
<keyword evidence="5" id="KW-0378">Hydrolase</keyword>
<dbReference type="InterPro" id="IPR023232">
    <property type="entry name" value="Glyco_hydro_2_AS"/>
</dbReference>
<keyword evidence="4" id="KW-0732">Signal</keyword>
<keyword evidence="15" id="KW-1185">Reference proteome</keyword>
<dbReference type="Proteomes" id="UP000570361">
    <property type="component" value="Unassembled WGS sequence"/>
</dbReference>
<organism evidence="14 15">
    <name type="scientific">Paenibacillus phyllosphaerae</name>
    <dbReference type="NCBI Taxonomy" id="274593"/>
    <lineage>
        <taxon>Bacteria</taxon>
        <taxon>Bacillati</taxon>
        <taxon>Bacillota</taxon>
        <taxon>Bacilli</taxon>
        <taxon>Bacillales</taxon>
        <taxon>Paenibacillaceae</taxon>
        <taxon>Paenibacillus</taxon>
    </lineage>
</organism>
<evidence type="ECO:0000256" key="5">
    <source>
        <dbReference type="ARBA" id="ARBA00022801"/>
    </source>
</evidence>
<comment type="catalytic activity">
    <reaction evidence="1">
        <text>Hydrolysis of terminal, non-reducing beta-D-mannose residues in beta-D-mannosides.</text>
        <dbReference type="EC" id="3.2.1.25"/>
    </reaction>
</comment>
<evidence type="ECO:0000313" key="15">
    <source>
        <dbReference type="Proteomes" id="UP000570361"/>
    </source>
</evidence>
<evidence type="ECO:0000259" key="10">
    <source>
        <dbReference type="Pfam" id="PF00703"/>
    </source>
</evidence>
<evidence type="ECO:0000256" key="9">
    <source>
        <dbReference type="ARBA" id="ARBA00041614"/>
    </source>
</evidence>
<dbReference type="PANTHER" id="PTHR43730">
    <property type="entry name" value="BETA-MANNOSIDASE"/>
    <property type="match status" value="1"/>
</dbReference>
<dbReference type="Pfam" id="PF02836">
    <property type="entry name" value="Glyco_hydro_2_C"/>
    <property type="match status" value="1"/>
</dbReference>
<dbReference type="Pfam" id="PF00703">
    <property type="entry name" value="Glyco_hydro_2"/>
    <property type="match status" value="1"/>
</dbReference>
<feature type="domain" description="Glycoside hydrolase family 2 catalytic" evidence="11">
    <location>
        <begin position="506"/>
        <end position="567"/>
    </location>
</feature>
<evidence type="ECO:0000259" key="12">
    <source>
        <dbReference type="Pfam" id="PF17786"/>
    </source>
</evidence>
<evidence type="ECO:0000259" key="13">
    <source>
        <dbReference type="Pfam" id="PF22666"/>
    </source>
</evidence>
<dbReference type="InterPro" id="IPR013783">
    <property type="entry name" value="Ig-like_fold"/>
</dbReference>
<evidence type="ECO:0000256" key="2">
    <source>
        <dbReference type="ARBA" id="ARBA00004740"/>
    </source>
</evidence>
<dbReference type="InterPro" id="IPR006102">
    <property type="entry name" value="Ig-like_GH2"/>
</dbReference>
<dbReference type="Gene3D" id="3.20.20.80">
    <property type="entry name" value="Glycosidases"/>
    <property type="match status" value="1"/>
</dbReference>
<dbReference type="InterPro" id="IPR017853">
    <property type="entry name" value="GH"/>
</dbReference>
<feature type="domain" description="Mannosidase Ig/CBM-like" evidence="12">
    <location>
        <begin position="751"/>
        <end position="836"/>
    </location>
</feature>
<dbReference type="InterPro" id="IPR036156">
    <property type="entry name" value="Beta-gal/glucu_dom_sf"/>
</dbReference>